<dbReference type="InterPro" id="IPR029063">
    <property type="entry name" value="SAM-dependent_MTases_sf"/>
</dbReference>
<sequence>MPKFSLKDARNFYRRAQYGLSMANYTAILKHLPAEAPKLETEFLLCFEQFRQELRIENYSIDQINDYFLLFSDIFKFSAEFYVQWANFLSVNGLYEEASLCFMQSLRIQDAIPQLDASIINAAYSGLRGLKDHLVDQWHFRMLNDRVRNESYDRAIKLAIRSLKKQKSKTDSISVLTKRMKDR</sequence>
<reference evidence="2" key="1">
    <citation type="submission" date="2022-11" db="UniProtKB">
        <authorList>
            <consortium name="WormBaseParasite"/>
        </authorList>
    </citation>
    <scope>IDENTIFICATION</scope>
</reference>
<dbReference type="Proteomes" id="UP000887565">
    <property type="component" value="Unplaced"/>
</dbReference>
<dbReference type="Gene3D" id="3.40.50.150">
    <property type="entry name" value="Vaccinia Virus protein VP39"/>
    <property type="match status" value="1"/>
</dbReference>
<evidence type="ECO:0000313" key="1">
    <source>
        <dbReference type="Proteomes" id="UP000887565"/>
    </source>
</evidence>
<evidence type="ECO:0000313" key="2">
    <source>
        <dbReference type="WBParaSite" id="nRc.2.0.1.t04812-RA"/>
    </source>
</evidence>
<dbReference type="WBParaSite" id="nRc.2.0.1.t04812-RA">
    <property type="protein sequence ID" value="nRc.2.0.1.t04812-RA"/>
    <property type="gene ID" value="nRc.2.0.1.g04812"/>
</dbReference>
<keyword evidence="1" id="KW-1185">Reference proteome</keyword>
<organism evidence="1 2">
    <name type="scientific">Romanomermis culicivorax</name>
    <name type="common">Nematode worm</name>
    <dbReference type="NCBI Taxonomy" id="13658"/>
    <lineage>
        <taxon>Eukaryota</taxon>
        <taxon>Metazoa</taxon>
        <taxon>Ecdysozoa</taxon>
        <taxon>Nematoda</taxon>
        <taxon>Enoplea</taxon>
        <taxon>Dorylaimia</taxon>
        <taxon>Mermithida</taxon>
        <taxon>Mermithoidea</taxon>
        <taxon>Mermithidae</taxon>
        <taxon>Romanomermis</taxon>
    </lineage>
</organism>
<protein>
    <submittedName>
        <fullName evidence="2">Tetratricopeptide repeat protein</fullName>
    </submittedName>
</protein>
<accession>A0A915HTS7</accession>
<name>A0A915HTS7_ROMCU</name>
<dbReference type="AlphaFoldDB" id="A0A915HTS7"/>
<proteinExistence type="predicted"/>